<sequence>MAITEGEPINSPNWPALLAMFRQIIANNRAGGWRKIENALSVHGQADPDRPTGTRRYHPGVTHHPAERHAVAATRAALALLGGNPTPAGEIPVREVLSARWGRGPASSRGRRCG</sequence>
<proteinExistence type="predicted"/>
<evidence type="ECO:0000313" key="3">
    <source>
        <dbReference type="Proteomes" id="UP001519295"/>
    </source>
</evidence>
<keyword evidence="3" id="KW-1185">Reference proteome</keyword>
<organism evidence="2 3">
    <name type="scientific">Pseudonocardia parietis</name>
    <dbReference type="NCBI Taxonomy" id="570936"/>
    <lineage>
        <taxon>Bacteria</taxon>
        <taxon>Bacillati</taxon>
        <taxon>Actinomycetota</taxon>
        <taxon>Actinomycetes</taxon>
        <taxon>Pseudonocardiales</taxon>
        <taxon>Pseudonocardiaceae</taxon>
        <taxon>Pseudonocardia</taxon>
    </lineage>
</organism>
<evidence type="ECO:0000256" key="1">
    <source>
        <dbReference type="SAM" id="MobiDB-lite"/>
    </source>
</evidence>
<reference evidence="2 3" key="1">
    <citation type="submission" date="2021-03" db="EMBL/GenBank/DDBJ databases">
        <title>Sequencing the genomes of 1000 actinobacteria strains.</title>
        <authorList>
            <person name="Klenk H.-P."/>
        </authorList>
    </citation>
    <scope>NUCLEOTIDE SEQUENCE [LARGE SCALE GENOMIC DNA]</scope>
    <source>
        <strain evidence="2 3">DSM 45256</strain>
    </source>
</reference>
<protein>
    <submittedName>
        <fullName evidence="2">Uncharacterized protein</fullName>
    </submittedName>
</protein>
<feature type="region of interest" description="Disordered" evidence="1">
    <location>
        <begin position="41"/>
        <end position="60"/>
    </location>
</feature>
<evidence type="ECO:0000313" key="2">
    <source>
        <dbReference type="EMBL" id="MBP2371864.1"/>
    </source>
</evidence>
<dbReference type="Proteomes" id="UP001519295">
    <property type="component" value="Unassembled WGS sequence"/>
</dbReference>
<dbReference type="EMBL" id="JAGINU010000004">
    <property type="protein sequence ID" value="MBP2371864.1"/>
    <property type="molecule type" value="Genomic_DNA"/>
</dbReference>
<accession>A0ABS4W6M9</accession>
<name>A0ABS4W6M9_9PSEU</name>
<comment type="caution">
    <text evidence="2">The sequence shown here is derived from an EMBL/GenBank/DDBJ whole genome shotgun (WGS) entry which is preliminary data.</text>
</comment>
<dbReference type="RefSeq" id="WP_210036943.1">
    <property type="nucleotide sequence ID" value="NZ_JAGINU010000004.1"/>
</dbReference>
<gene>
    <name evidence="2" type="ORF">JOF36_007637</name>
</gene>